<dbReference type="OMA" id="HERGIEY"/>
<dbReference type="AlphaFoldDB" id="A0A832SSU6"/>
<evidence type="ECO:0000313" key="3">
    <source>
        <dbReference type="Proteomes" id="UP000651120"/>
    </source>
</evidence>
<evidence type="ECO:0000259" key="1">
    <source>
        <dbReference type="Pfam" id="PF01656"/>
    </source>
</evidence>
<dbReference type="RefSeq" id="WP_011009351.1">
    <property type="nucleotide sequence ID" value="NZ_DUJP01000030.1"/>
</dbReference>
<dbReference type="InterPro" id="IPR002586">
    <property type="entry name" value="CobQ/CobB/MinD/ParA_Nub-bd_dom"/>
</dbReference>
<sequence>MIRTGTVAFTSCKGGAGKTTLAVNVSAALPLNVLLIDLGGGASRFFPAPLINIENITPTIEAYRDARVKNLFVIPIAIDPASVWRIENWEEIFQNLTDAVRKNIVKNSIDVVVLDMYQLSRITPIETFGLDKADLIVLVVEGCEDCTKPITIIKKFFDGKLIIALNKHERGIEYPGAVVKIPFSATLDYYNRRGQFYTKPVTKLAEYLLQELKRVTRSRWIE</sequence>
<gene>
    <name evidence="2" type="ORF">HA333_08720</name>
</gene>
<dbReference type="Pfam" id="PF01656">
    <property type="entry name" value="CbiA"/>
    <property type="match status" value="1"/>
</dbReference>
<name>A0A832SSU6_9CREN</name>
<dbReference type="EMBL" id="DUJP01000030">
    <property type="protein sequence ID" value="HII47505.1"/>
    <property type="molecule type" value="Genomic_DNA"/>
</dbReference>
<dbReference type="Proteomes" id="UP000651120">
    <property type="component" value="Unassembled WGS sequence"/>
</dbReference>
<comment type="caution">
    <text evidence="2">The sequence shown here is derived from an EMBL/GenBank/DDBJ whole genome shotgun (WGS) entry which is preliminary data.</text>
</comment>
<dbReference type="Gene3D" id="3.40.50.300">
    <property type="entry name" value="P-loop containing nucleotide triphosphate hydrolases"/>
    <property type="match status" value="1"/>
</dbReference>
<accession>A0A832SSU6</accession>
<organism evidence="2 3">
    <name type="scientific">Pyrobaculum aerophilum</name>
    <dbReference type="NCBI Taxonomy" id="13773"/>
    <lineage>
        <taxon>Archaea</taxon>
        <taxon>Thermoproteota</taxon>
        <taxon>Thermoprotei</taxon>
        <taxon>Thermoproteales</taxon>
        <taxon>Thermoproteaceae</taxon>
        <taxon>Pyrobaculum</taxon>
    </lineage>
</organism>
<reference evidence="2" key="1">
    <citation type="journal article" date="2020" name="bioRxiv">
        <title>A rank-normalized archaeal taxonomy based on genome phylogeny resolves widespread incomplete and uneven classifications.</title>
        <authorList>
            <person name="Rinke C."/>
            <person name="Chuvochina M."/>
            <person name="Mussig A.J."/>
            <person name="Chaumeil P.-A."/>
            <person name="Waite D.W."/>
            <person name="Whitman W.B."/>
            <person name="Parks D.H."/>
            <person name="Hugenholtz P."/>
        </authorList>
    </citation>
    <scope>NUCLEOTIDE SEQUENCE</scope>
    <source>
        <strain evidence="2">UBA8839</strain>
    </source>
</reference>
<dbReference type="GeneID" id="1464079"/>
<evidence type="ECO:0000313" key="2">
    <source>
        <dbReference type="EMBL" id="HII47505.1"/>
    </source>
</evidence>
<dbReference type="SUPFAM" id="SSF52540">
    <property type="entry name" value="P-loop containing nucleoside triphosphate hydrolases"/>
    <property type="match status" value="1"/>
</dbReference>
<proteinExistence type="predicted"/>
<dbReference type="InterPro" id="IPR027417">
    <property type="entry name" value="P-loop_NTPase"/>
</dbReference>
<protein>
    <submittedName>
        <fullName evidence="2">ParA family protein</fullName>
    </submittedName>
</protein>
<feature type="domain" description="CobQ/CobB/MinD/ParA nucleotide binding" evidence="1">
    <location>
        <begin position="7"/>
        <end position="115"/>
    </location>
</feature>